<feature type="region of interest" description="Disordered" evidence="1">
    <location>
        <begin position="72"/>
        <end position="92"/>
    </location>
</feature>
<dbReference type="EMBL" id="BFAD01000013">
    <property type="protein sequence ID" value="GBE88306.1"/>
    <property type="molecule type" value="Genomic_DNA"/>
</dbReference>
<evidence type="ECO:0000313" key="3">
    <source>
        <dbReference type="Proteomes" id="UP000287166"/>
    </source>
</evidence>
<gene>
    <name evidence="2" type="ORF">SCP_1301210</name>
</gene>
<feature type="region of interest" description="Disordered" evidence="1">
    <location>
        <begin position="1"/>
        <end position="35"/>
    </location>
</feature>
<protein>
    <submittedName>
        <fullName evidence="2">Uncharacterized protein</fullName>
    </submittedName>
</protein>
<sequence length="92" mass="9285">MCPAVPAPLRPTRPIGGPAPHSVPGLRGPATPPVHLGLPPVSVTFASVTASESVSSARLLCSSPALYPPLSSSNHASATALSHIPTPDVDRH</sequence>
<dbReference type="GeneID" id="38785223"/>
<feature type="compositionally biased region" description="Pro residues" evidence="1">
    <location>
        <begin position="1"/>
        <end position="11"/>
    </location>
</feature>
<dbReference type="AlphaFoldDB" id="A0A401H1J0"/>
<dbReference type="Proteomes" id="UP000287166">
    <property type="component" value="Unassembled WGS sequence"/>
</dbReference>
<comment type="caution">
    <text evidence="2">The sequence shown here is derived from an EMBL/GenBank/DDBJ whole genome shotgun (WGS) entry which is preliminary data.</text>
</comment>
<evidence type="ECO:0000256" key="1">
    <source>
        <dbReference type="SAM" id="MobiDB-lite"/>
    </source>
</evidence>
<organism evidence="2 3">
    <name type="scientific">Sparassis crispa</name>
    <dbReference type="NCBI Taxonomy" id="139825"/>
    <lineage>
        <taxon>Eukaryota</taxon>
        <taxon>Fungi</taxon>
        <taxon>Dikarya</taxon>
        <taxon>Basidiomycota</taxon>
        <taxon>Agaricomycotina</taxon>
        <taxon>Agaricomycetes</taxon>
        <taxon>Polyporales</taxon>
        <taxon>Sparassidaceae</taxon>
        <taxon>Sparassis</taxon>
    </lineage>
</organism>
<accession>A0A401H1J0</accession>
<proteinExistence type="predicted"/>
<evidence type="ECO:0000313" key="2">
    <source>
        <dbReference type="EMBL" id="GBE88306.1"/>
    </source>
</evidence>
<dbReference type="InParanoid" id="A0A401H1J0"/>
<dbReference type="RefSeq" id="XP_027619219.1">
    <property type="nucleotide sequence ID" value="XM_027763418.1"/>
</dbReference>
<reference evidence="2 3" key="1">
    <citation type="journal article" date="2018" name="Sci. Rep.">
        <title>Genome sequence of the cauliflower mushroom Sparassis crispa (Hanabiratake) and its association with beneficial usage.</title>
        <authorList>
            <person name="Kiyama R."/>
            <person name="Furutani Y."/>
            <person name="Kawaguchi K."/>
            <person name="Nakanishi T."/>
        </authorList>
    </citation>
    <scope>NUCLEOTIDE SEQUENCE [LARGE SCALE GENOMIC DNA]</scope>
</reference>
<name>A0A401H1J0_9APHY</name>
<keyword evidence="3" id="KW-1185">Reference proteome</keyword>